<gene>
    <name evidence="3" type="ordered locus">RL2519</name>
</gene>
<dbReference type="EMBL" id="AM236080">
    <property type="protein sequence ID" value="CAK08007.1"/>
    <property type="molecule type" value="Genomic_DNA"/>
</dbReference>
<proteinExistence type="predicted"/>
<feature type="signal peptide" evidence="1">
    <location>
        <begin position="1"/>
        <end position="46"/>
    </location>
</feature>
<dbReference type="AlphaFoldDB" id="Q1MGB6"/>
<feature type="domain" description="Phytase-like" evidence="2">
    <location>
        <begin position="86"/>
        <end position="384"/>
    </location>
</feature>
<dbReference type="KEGG" id="rle:RL2519"/>
<dbReference type="PANTHER" id="PTHR37957">
    <property type="entry name" value="BLR7070 PROTEIN"/>
    <property type="match status" value="1"/>
</dbReference>
<dbReference type="InterPro" id="IPR027372">
    <property type="entry name" value="Phytase-like_dom"/>
</dbReference>
<dbReference type="EnsemblBacteria" id="CAK08007">
    <property type="protein sequence ID" value="CAK08007"/>
    <property type="gene ID" value="RL2519"/>
</dbReference>
<keyword evidence="4" id="KW-1185">Reference proteome</keyword>
<reference evidence="3 4" key="1">
    <citation type="journal article" date="2006" name="Genome Biol.">
        <title>The genome of Rhizobium leguminosarum has recognizable core and accessory components.</title>
        <authorList>
            <person name="Young J.W."/>
            <person name="Crossman L.C."/>
            <person name="Johnston A.W.B."/>
            <person name="Thomson N.R."/>
            <person name="Ghazoui Z.F."/>
            <person name="Hull K.H."/>
            <person name="Wexler M."/>
            <person name="Curson A.R.J."/>
            <person name="Todd J.D."/>
            <person name="Poole P.S."/>
            <person name="Mauchline T.H."/>
            <person name="East A.K."/>
            <person name="Quail M.A."/>
            <person name="Churcher C."/>
            <person name="Arrowsmith C."/>
            <person name="Cherevach A."/>
            <person name="Chillingworth T."/>
            <person name="Clarke K."/>
            <person name="Cronin A."/>
            <person name="Davis P."/>
            <person name="Fraser A."/>
            <person name="Hance Z."/>
            <person name="Hauser H."/>
            <person name="Jagels K."/>
            <person name="Moule S."/>
            <person name="Mungall K."/>
            <person name="Norbertczak H."/>
            <person name="Rabbinowitsch E."/>
            <person name="Sanders M."/>
            <person name="Simmonds M."/>
            <person name="Whitehead S."/>
            <person name="Parkhill J."/>
        </authorList>
    </citation>
    <scope>NUCLEOTIDE SEQUENCE [LARGE SCALE GENOMIC DNA]</scope>
    <source>
        <strain evidence="4">DSM 114642 / LMG 32736 / 3841</strain>
    </source>
</reference>
<evidence type="ECO:0000259" key="2">
    <source>
        <dbReference type="Pfam" id="PF13449"/>
    </source>
</evidence>
<sequence length="403" mass="43024">MKRSARLPRGSICAGRTVFNPCRIFVMTKRFLATAAFVLLSSTVSATDIGTTFETACPFGDCAAGISLSYLGEFVIPTGHMENGVEFGGISGLDFDAATGHYIAISDDRSERGPARFYELDVDLDASGLKGVSVVKQVTLKEKNGEPFAARSVDPESIRLGEDGIYWGSEGDGKALLAPFVRVASPDGSFVREFKLPEGFAPTADKSTGIRDNLAFEDLAIAPSGDVFVGVEAALYQDGPKSSLTSGSLSRIVRYDGATGEPKAEYVYPVSPIPQAATKADGGNDNGMSEILALDDHRLLAVERSYAQGFGNNIKIMMMDLTDATDVSAIVSLAKNDQRVVPVRKSQVLDLRAIGLVPDNIEAMSLGKAKDGTDVLILGSDNNFSTSQKTQFYAFKVLSRPQQ</sequence>
<organism evidence="3 4">
    <name type="scientific">Rhizobium johnstonii (strain DSM 114642 / LMG 32736 / 3841)</name>
    <name type="common">Rhizobium leguminosarum bv. viciae</name>
    <dbReference type="NCBI Taxonomy" id="216596"/>
    <lineage>
        <taxon>Bacteria</taxon>
        <taxon>Pseudomonadati</taxon>
        <taxon>Pseudomonadota</taxon>
        <taxon>Alphaproteobacteria</taxon>
        <taxon>Hyphomicrobiales</taxon>
        <taxon>Rhizobiaceae</taxon>
        <taxon>Rhizobium/Agrobacterium group</taxon>
        <taxon>Rhizobium</taxon>
        <taxon>Rhizobium johnstonii</taxon>
    </lineage>
</organism>
<accession>Q1MGB6</accession>
<dbReference type="eggNOG" id="COG4222">
    <property type="taxonomic scope" value="Bacteria"/>
</dbReference>
<evidence type="ECO:0000313" key="4">
    <source>
        <dbReference type="Proteomes" id="UP000006575"/>
    </source>
</evidence>
<name>Q1MGB6_RHIJ3</name>
<dbReference type="Proteomes" id="UP000006575">
    <property type="component" value="Chromosome"/>
</dbReference>
<dbReference type="Pfam" id="PF13449">
    <property type="entry name" value="Phytase-like"/>
    <property type="match status" value="1"/>
</dbReference>
<evidence type="ECO:0000313" key="3">
    <source>
        <dbReference type="EMBL" id="CAK08007.1"/>
    </source>
</evidence>
<feature type="chain" id="PRO_5004194283" description="Phytase-like domain-containing protein" evidence="1">
    <location>
        <begin position="47"/>
        <end position="403"/>
    </location>
</feature>
<keyword evidence="1" id="KW-0732">Signal</keyword>
<dbReference type="HOGENOM" id="CLU_047242_0_0_5"/>
<protein>
    <recommendedName>
        <fullName evidence="2">Phytase-like domain-containing protein</fullName>
    </recommendedName>
</protein>
<evidence type="ECO:0000256" key="1">
    <source>
        <dbReference type="SAM" id="SignalP"/>
    </source>
</evidence>
<dbReference type="SUPFAM" id="SSF63829">
    <property type="entry name" value="Calcium-dependent phosphotriesterase"/>
    <property type="match status" value="1"/>
</dbReference>
<dbReference type="PANTHER" id="PTHR37957:SF1">
    <property type="entry name" value="PHYTASE-LIKE DOMAIN-CONTAINING PROTEIN"/>
    <property type="match status" value="1"/>
</dbReference>